<gene>
    <name evidence="2" type="ORF">DQL93_11275</name>
    <name evidence="3" type="ORF">LOB85_06990</name>
</gene>
<sequence length="180" mass="19726">MKRLEKGVIGLILVIFAGTVIMAVSSGGQKAESSSDAFDTSEYRKAVKSTDNHHFKKNMKVELSGKKSKITGILPKTPTSVSLLKQWESKKVDLDFTASKKDSVLISKQTVKLPTPKGQELTHATVGEIGYDPDSDKVLIFASDKNYSRGFYPLGNLKRNEPSPASLSADQDPLEFSFKD</sequence>
<protein>
    <submittedName>
        <fullName evidence="2">Uncharacterized protein</fullName>
    </submittedName>
</protein>
<dbReference type="EMBL" id="JAJNUY010000030">
    <property type="protein sequence ID" value="MCD5563850.1"/>
    <property type="molecule type" value="Genomic_DNA"/>
</dbReference>
<name>A0A1L3JYE1_LACDL</name>
<dbReference type="Proteomes" id="UP001200334">
    <property type="component" value="Unassembled WGS sequence"/>
</dbReference>
<evidence type="ECO:0000313" key="3">
    <source>
        <dbReference type="EMBL" id="MCD5563850.1"/>
    </source>
</evidence>
<evidence type="ECO:0000313" key="4">
    <source>
        <dbReference type="Proteomes" id="UP001200334"/>
    </source>
</evidence>
<proteinExistence type="predicted"/>
<evidence type="ECO:0000313" key="2">
    <source>
        <dbReference type="EMBL" id="AZA16967.1"/>
    </source>
</evidence>
<dbReference type="AlphaFoldDB" id="A0A1L3JYE1"/>
<organism evidence="2">
    <name type="scientific">Lactobacillus delbrueckii subsp. lactis</name>
    <dbReference type="NCBI Taxonomy" id="29397"/>
    <lineage>
        <taxon>Bacteria</taxon>
        <taxon>Bacillati</taxon>
        <taxon>Bacillota</taxon>
        <taxon>Bacilli</taxon>
        <taxon>Lactobacillales</taxon>
        <taxon>Lactobacillaceae</taxon>
        <taxon>Lactobacillus</taxon>
    </lineage>
</organism>
<evidence type="ECO:0000256" key="1">
    <source>
        <dbReference type="SAM" id="MobiDB-lite"/>
    </source>
</evidence>
<dbReference type="EMBL" id="CP031023">
    <property type="protein sequence ID" value="AZA16967.1"/>
    <property type="molecule type" value="Genomic_DNA"/>
</dbReference>
<feature type="region of interest" description="Disordered" evidence="1">
    <location>
        <begin position="154"/>
        <end position="180"/>
    </location>
</feature>
<accession>A0A1L3JYE1</accession>
<reference evidence="2" key="1">
    <citation type="submission" date="2018-07" db="EMBL/GenBank/DDBJ databases">
        <authorList>
            <person name="Somerville V."/>
        </authorList>
    </citation>
    <scope>NUCLEOTIDE SEQUENCE</scope>
    <source>
        <strain evidence="2">NWC_2_2</strain>
    </source>
</reference>
<dbReference type="OrthoDB" id="10010040at2"/>
<dbReference type="RefSeq" id="WP_035164416.1">
    <property type="nucleotide sequence ID" value="NZ_BJLO01000050.1"/>
</dbReference>
<reference evidence="3 4" key="2">
    <citation type="submission" date="2021-12" db="EMBL/GenBank/DDBJ databases">
        <title>Antimicrobial susceptibility of Lactobacillus delbrueckii subsp. lactis obtained from milk products and other habitats.</title>
        <authorList>
            <person name="Shani N."/>
        </authorList>
    </citation>
    <scope>NUCLEOTIDE SEQUENCE [LARGE SCALE GENOMIC DNA]</scope>
    <source>
        <strain evidence="3 4">FAM 21755</strain>
    </source>
</reference>